<dbReference type="SUPFAM" id="SSF52540">
    <property type="entry name" value="P-loop containing nucleoside triphosphate hydrolases"/>
    <property type="match status" value="1"/>
</dbReference>
<feature type="compositionally biased region" description="Basic and acidic residues" evidence="5">
    <location>
        <begin position="236"/>
        <end position="265"/>
    </location>
</feature>
<dbReference type="GO" id="GO:0005886">
    <property type="term" value="C:plasma membrane"/>
    <property type="evidence" value="ECO:0007669"/>
    <property type="project" value="TreeGrafter"/>
</dbReference>
<keyword evidence="2" id="KW-0813">Transport</keyword>
<dbReference type="EMBL" id="CP060828">
    <property type="protein sequence ID" value="QNP71865.1"/>
    <property type="molecule type" value="Genomic_DNA"/>
</dbReference>
<dbReference type="InterPro" id="IPR003593">
    <property type="entry name" value="AAA+_ATPase"/>
</dbReference>
<dbReference type="PROSITE" id="PS00211">
    <property type="entry name" value="ABC_TRANSPORTER_1"/>
    <property type="match status" value="1"/>
</dbReference>
<protein>
    <submittedName>
        <fullName evidence="7">ABC transporter ATP-binding protein</fullName>
    </submittedName>
</protein>
<dbReference type="Pfam" id="PF00005">
    <property type="entry name" value="ABC_tran"/>
    <property type="match status" value="1"/>
</dbReference>
<evidence type="ECO:0000313" key="8">
    <source>
        <dbReference type="Proteomes" id="UP000516052"/>
    </source>
</evidence>
<dbReference type="GO" id="GO:0022857">
    <property type="term" value="F:transmembrane transporter activity"/>
    <property type="evidence" value="ECO:0007669"/>
    <property type="project" value="TreeGrafter"/>
</dbReference>
<keyword evidence="3" id="KW-0547">Nucleotide-binding</keyword>
<comment type="similarity">
    <text evidence="1">Belongs to the ABC transporter superfamily.</text>
</comment>
<dbReference type="SMART" id="SM00382">
    <property type="entry name" value="AAA"/>
    <property type="match status" value="1"/>
</dbReference>
<organism evidence="7 8">
    <name type="scientific">Streptomyces roseirectus</name>
    <dbReference type="NCBI Taxonomy" id="2768066"/>
    <lineage>
        <taxon>Bacteria</taxon>
        <taxon>Bacillati</taxon>
        <taxon>Actinomycetota</taxon>
        <taxon>Actinomycetes</taxon>
        <taxon>Kitasatosporales</taxon>
        <taxon>Streptomycetaceae</taxon>
        <taxon>Streptomyces</taxon>
    </lineage>
</organism>
<evidence type="ECO:0000256" key="2">
    <source>
        <dbReference type="ARBA" id="ARBA00022448"/>
    </source>
</evidence>
<dbReference type="InterPro" id="IPR017871">
    <property type="entry name" value="ABC_transporter-like_CS"/>
</dbReference>
<feature type="compositionally biased region" description="Polar residues" evidence="5">
    <location>
        <begin position="267"/>
        <end position="286"/>
    </location>
</feature>
<dbReference type="CDD" id="cd03255">
    <property type="entry name" value="ABC_MJ0796_LolCDE_FtsE"/>
    <property type="match status" value="1"/>
</dbReference>
<evidence type="ECO:0000256" key="4">
    <source>
        <dbReference type="ARBA" id="ARBA00022840"/>
    </source>
</evidence>
<dbReference type="AlphaFoldDB" id="A0A7H0IGE9"/>
<reference evidence="7 8" key="1">
    <citation type="submission" date="2020-08" db="EMBL/GenBank/DDBJ databases">
        <title>A novel species.</title>
        <authorList>
            <person name="Gao J."/>
        </authorList>
    </citation>
    <scope>NUCLEOTIDE SEQUENCE [LARGE SCALE GENOMIC DNA]</scope>
    <source>
        <strain evidence="7 8">CRXT-G-22</strain>
    </source>
</reference>
<dbReference type="InterPro" id="IPR027417">
    <property type="entry name" value="P-loop_NTPase"/>
</dbReference>
<dbReference type="GO" id="GO:0016887">
    <property type="term" value="F:ATP hydrolysis activity"/>
    <property type="evidence" value="ECO:0007669"/>
    <property type="project" value="InterPro"/>
</dbReference>
<dbReference type="Proteomes" id="UP000516052">
    <property type="component" value="Chromosome"/>
</dbReference>
<feature type="region of interest" description="Disordered" evidence="5">
    <location>
        <begin position="1"/>
        <end position="20"/>
    </location>
</feature>
<dbReference type="InterPro" id="IPR015854">
    <property type="entry name" value="ABC_transpr_LolD-like"/>
</dbReference>
<proteinExistence type="inferred from homology"/>
<dbReference type="InterPro" id="IPR003439">
    <property type="entry name" value="ABC_transporter-like_ATP-bd"/>
</dbReference>
<name>A0A7H0IGE9_9ACTN</name>
<feature type="region of interest" description="Disordered" evidence="5">
    <location>
        <begin position="230"/>
        <end position="286"/>
    </location>
</feature>
<feature type="domain" description="ABC transporter" evidence="6">
    <location>
        <begin position="19"/>
        <end position="254"/>
    </location>
</feature>
<dbReference type="Gene3D" id="3.40.50.300">
    <property type="entry name" value="P-loop containing nucleotide triphosphate hydrolases"/>
    <property type="match status" value="1"/>
</dbReference>
<evidence type="ECO:0000256" key="5">
    <source>
        <dbReference type="SAM" id="MobiDB-lite"/>
    </source>
</evidence>
<dbReference type="GO" id="GO:0005524">
    <property type="term" value="F:ATP binding"/>
    <property type="evidence" value="ECO:0007669"/>
    <property type="project" value="UniProtKB-KW"/>
</dbReference>
<keyword evidence="8" id="KW-1185">Reference proteome</keyword>
<accession>A0A7H0IGE9</accession>
<keyword evidence="4 7" id="KW-0067">ATP-binding</keyword>
<dbReference type="KEGG" id="sroi:IAG44_22250"/>
<evidence type="ECO:0000256" key="1">
    <source>
        <dbReference type="ARBA" id="ARBA00005417"/>
    </source>
</evidence>
<sequence length="286" mass="31319">MSSSPQETCPRGDPVTPLLRTEGVGRTHTLRGARIDLLDDVTLDLEAGQITALVGHSGSGKTTLLHIMGLLDDPDRGRVFLGDDDMTNLAEAARADARRRRLGFVFQSHNLLPQHSAYRNILVPYAGSRTDGEPRARRLLDRVGLTARASHLPGELSGGEQQRVALARALINDPPVVLADEPTGNLDPDSERQLLTLFRELADEGRAVVVVTHNAAISDTADVVHRLEKGLLTTERPARRHVDDHTTPPRRPDHTTPPRRPDHPASRNRQSPQQPGHPTRTETTPA</sequence>
<dbReference type="PROSITE" id="PS50893">
    <property type="entry name" value="ABC_TRANSPORTER_2"/>
    <property type="match status" value="1"/>
</dbReference>
<dbReference type="PANTHER" id="PTHR24220:SF689">
    <property type="entry name" value="LIPOPROTEIN-RELEASING SYSTEM ATP-BINDING PROTEIN LOLD"/>
    <property type="match status" value="1"/>
</dbReference>
<dbReference type="InterPro" id="IPR017911">
    <property type="entry name" value="MacB-like_ATP-bd"/>
</dbReference>
<evidence type="ECO:0000256" key="3">
    <source>
        <dbReference type="ARBA" id="ARBA00022741"/>
    </source>
</evidence>
<gene>
    <name evidence="7" type="ORF">IAG44_22250</name>
</gene>
<dbReference type="PANTHER" id="PTHR24220">
    <property type="entry name" value="IMPORT ATP-BINDING PROTEIN"/>
    <property type="match status" value="1"/>
</dbReference>
<evidence type="ECO:0000313" key="7">
    <source>
        <dbReference type="EMBL" id="QNP71865.1"/>
    </source>
</evidence>
<evidence type="ECO:0000259" key="6">
    <source>
        <dbReference type="PROSITE" id="PS50893"/>
    </source>
</evidence>